<evidence type="ECO:0000256" key="2">
    <source>
        <dbReference type="ARBA" id="ARBA00008727"/>
    </source>
</evidence>
<keyword evidence="4 8" id="KW-0732">Signal</keyword>
<feature type="domain" description="Ig-like" evidence="9">
    <location>
        <begin position="89"/>
        <end position="172"/>
    </location>
</feature>
<evidence type="ECO:0000313" key="11">
    <source>
        <dbReference type="Proteomes" id="UP000719412"/>
    </source>
</evidence>
<accession>A0A8J6L7C3</accession>
<reference evidence="10" key="1">
    <citation type="journal article" date="2020" name="J Insects Food Feed">
        <title>The yellow mealworm (Tenebrio molitor) genome: a resource for the emerging insects as food and feed industry.</title>
        <authorList>
            <person name="Eriksson T."/>
            <person name="Andere A."/>
            <person name="Kelstrup H."/>
            <person name="Emery V."/>
            <person name="Picard C."/>
        </authorList>
    </citation>
    <scope>NUCLEOTIDE SEQUENCE</scope>
    <source>
        <strain evidence="10">Stoneville</strain>
        <tissue evidence="10">Whole head</tissue>
    </source>
</reference>
<sequence length="425" mass="48769">MYTKCLITVLVFSQIVPPTHTIFSNALKKLKQKSKEAYKKKFGKDKTWHFLGFDLTEYPGTNEKYRQMNKEKWDDYYGCLEAQNTNLGRDFSVTPEAVQVVESSSIRLECKLCLSPEETMKIDSVEWYWAEIGSSKLVPVESTENILLSPSDRSLQIYNLRKQESGQYVCRIGKTQAPPYFLTVFEGDDEDLTEVHTAEAPTGPYSQKSESISGYNLVVDTEWTPWTSCNKCNQIGRRHRLGYCIVKYEENHARDVNPRNQTEEIETVNIPQQHYELLRIFKFGIPCKSHILPHSLKKLHHVTGRKNEIMSGYCKINCPEDKIFEVRDKNGNVIERANNSAGIYSVLQGIPSIQPSVERSLQYAEKGKKAILTNLNSDVPVQWQIGSKKLVPELLVVESKGRIYISITDKIHIKETKLADTNIYR</sequence>
<evidence type="ECO:0000256" key="6">
    <source>
        <dbReference type="ARBA" id="ARBA00023136"/>
    </source>
</evidence>
<evidence type="ECO:0000259" key="9">
    <source>
        <dbReference type="PROSITE" id="PS50835"/>
    </source>
</evidence>
<dbReference type="AlphaFoldDB" id="A0A8J6L7C3"/>
<dbReference type="EMBL" id="JABDTM020028649">
    <property type="protein sequence ID" value="KAH0808598.1"/>
    <property type="molecule type" value="Genomic_DNA"/>
</dbReference>
<keyword evidence="6" id="KW-0472">Membrane</keyword>
<dbReference type="Proteomes" id="UP000719412">
    <property type="component" value="Unassembled WGS sequence"/>
</dbReference>
<dbReference type="GO" id="GO:0016020">
    <property type="term" value="C:membrane"/>
    <property type="evidence" value="ECO:0007669"/>
    <property type="project" value="UniProtKB-SubCell"/>
</dbReference>
<comment type="similarity">
    <text evidence="2">Belongs to the FAM187 family.</text>
</comment>
<evidence type="ECO:0000256" key="7">
    <source>
        <dbReference type="ARBA" id="ARBA00023180"/>
    </source>
</evidence>
<evidence type="ECO:0000256" key="4">
    <source>
        <dbReference type="ARBA" id="ARBA00022729"/>
    </source>
</evidence>
<organism evidence="10 11">
    <name type="scientific">Tenebrio molitor</name>
    <name type="common">Yellow mealworm beetle</name>
    <dbReference type="NCBI Taxonomy" id="7067"/>
    <lineage>
        <taxon>Eukaryota</taxon>
        <taxon>Metazoa</taxon>
        <taxon>Ecdysozoa</taxon>
        <taxon>Arthropoda</taxon>
        <taxon>Hexapoda</taxon>
        <taxon>Insecta</taxon>
        <taxon>Pterygota</taxon>
        <taxon>Neoptera</taxon>
        <taxon>Endopterygota</taxon>
        <taxon>Coleoptera</taxon>
        <taxon>Polyphaga</taxon>
        <taxon>Cucujiformia</taxon>
        <taxon>Tenebrionidae</taxon>
        <taxon>Tenebrio</taxon>
    </lineage>
</organism>
<proteinExistence type="inferred from homology"/>
<evidence type="ECO:0000313" key="10">
    <source>
        <dbReference type="EMBL" id="KAH0808598.1"/>
    </source>
</evidence>
<keyword evidence="7" id="KW-0325">Glycoprotein</keyword>
<dbReference type="PANTHER" id="PTHR32178">
    <property type="entry name" value="FAM187"/>
    <property type="match status" value="1"/>
</dbReference>
<feature type="chain" id="PRO_5035148262" description="Ig-like domain-containing protein" evidence="8">
    <location>
        <begin position="22"/>
        <end position="425"/>
    </location>
</feature>
<evidence type="ECO:0000256" key="3">
    <source>
        <dbReference type="ARBA" id="ARBA00022692"/>
    </source>
</evidence>
<dbReference type="InterPro" id="IPR013783">
    <property type="entry name" value="Ig-like_fold"/>
</dbReference>
<reference evidence="10" key="2">
    <citation type="submission" date="2021-08" db="EMBL/GenBank/DDBJ databases">
        <authorList>
            <person name="Eriksson T."/>
        </authorList>
    </citation>
    <scope>NUCLEOTIDE SEQUENCE</scope>
    <source>
        <strain evidence="10">Stoneville</strain>
        <tissue evidence="10">Whole head</tissue>
    </source>
</reference>
<dbReference type="SMART" id="SM00409">
    <property type="entry name" value="IG"/>
    <property type="match status" value="1"/>
</dbReference>
<comment type="caution">
    <text evidence="10">The sequence shown here is derived from an EMBL/GenBank/DDBJ whole genome shotgun (WGS) entry which is preliminary data.</text>
</comment>
<comment type="subcellular location">
    <subcellularLocation>
        <location evidence="1">Membrane</location>
        <topology evidence="1">Single-pass type I membrane protein</topology>
    </subcellularLocation>
</comment>
<protein>
    <recommendedName>
        <fullName evidence="9">Ig-like domain-containing protein</fullName>
    </recommendedName>
</protein>
<evidence type="ECO:0000256" key="8">
    <source>
        <dbReference type="SAM" id="SignalP"/>
    </source>
</evidence>
<dbReference type="PANTHER" id="PTHR32178:SF6">
    <property type="entry name" value="IG-LIKE DOMAIN-CONTAINING PROTEIN"/>
    <property type="match status" value="1"/>
</dbReference>
<keyword evidence="3" id="KW-0812">Transmembrane</keyword>
<dbReference type="Gene3D" id="2.60.40.10">
    <property type="entry name" value="Immunoglobulins"/>
    <property type="match status" value="1"/>
</dbReference>
<keyword evidence="11" id="KW-1185">Reference proteome</keyword>
<name>A0A8J6L7C3_TENMO</name>
<dbReference type="SUPFAM" id="SSF48726">
    <property type="entry name" value="Immunoglobulin"/>
    <property type="match status" value="1"/>
</dbReference>
<dbReference type="InterPro" id="IPR039311">
    <property type="entry name" value="FAM187A/B"/>
</dbReference>
<dbReference type="PROSITE" id="PS50835">
    <property type="entry name" value="IG_LIKE"/>
    <property type="match status" value="1"/>
</dbReference>
<evidence type="ECO:0000256" key="1">
    <source>
        <dbReference type="ARBA" id="ARBA00004479"/>
    </source>
</evidence>
<dbReference type="InterPro" id="IPR007110">
    <property type="entry name" value="Ig-like_dom"/>
</dbReference>
<feature type="signal peptide" evidence="8">
    <location>
        <begin position="1"/>
        <end position="21"/>
    </location>
</feature>
<dbReference type="InterPro" id="IPR036179">
    <property type="entry name" value="Ig-like_dom_sf"/>
</dbReference>
<gene>
    <name evidence="10" type="ORF">GEV33_014190</name>
</gene>
<evidence type="ECO:0000256" key="5">
    <source>
        <dbReference type="ARBA" id="ARBA00022989"/>
    </source>
</evidence>
<dbReference type="InterPro" id="IPR003599">
    <property type="entry name" value="Ig_sub"/>
</dbReference>
<keyword evidence="5" id="KW-1133">Transmembrane helix</keyword>